<evidence type="ECO:0000313" key="1">
    <source>
        <dbReference type="EMBL" id="RMU36021.1"/>
    </source>
</evidence>
<dbReference type="EMBL" id="RBTX01000251">
    <property type="protein sequence ID" value="RMU36021.1"/>
    <property type="molecule type" value="Genomic_DNA"/>
</dbReference>
<sequence length="62" mass="7164">MQVMGNLFRKQYTRTDIPMFGQDLISLSNDLPFPKVSLPALQCPHSVVYKMAKFEQQNFSLN</sequence>
<dbReference type="Proteomes" id="UP000281514">
    <property type="component" value="Unassembled WGS sequence"/>
</dbReference>
<evidence type="ECO:0000313" key="2">
    <source>
        <dbReference type="Proteomes" id="UP000281514"/>
    </source>
</evidence>
<protein>
    <submittedName>
        <fullName evidence="1">Uncharacterized protein</fullName>
    </submittedName>
</protein>
<comment type="caution">
    <text evidence="1">The sequence shown here is derived from an EMBL/GenBank/DDBJ whole genome shotgun (WGS) entry which is preliminary data.</text>
</comment>
<dbReference type="AlphaFoldDB" id="A0A3M5TR27"/>
<gene>
    <name evidence="1" type="ORF">ALP32_02434</name>
</gene>
<proteinExistence type="predicted"/>
<name>A0A3M5TR27_9PSED</name>
<reference evidence="1 2" key="1">
    <citation type="submission" date="2018-08" db="EMBL/GenBank/DDBJ databases">
        <title>Recombination of ecologically and evolutionarily significant loci maintains genetic cohesion in the Pseudomonas syringae species complex.</title>
        <authorList>
            <person name="Dillon M."/>
            <person name="Thakur S."/>
            <person name="Almeida R.N.D."/>
            <person name="Weir B.S."/>
            <person name="Guttman D.S."/>
        </authorList>
    </citation>
    <scope>NUCLEOTIDE SEQUENCE [LARGE SCALE GENOMIC DNA]</scope>
    <source>
        <strain evidence="1 2">ICMP 9749</strain>
    </source>
</reference>
<organism evidence="1 2">
    <name type="scientific">Pseudomonas avellanae</name>
    <dbReference type="NCBI Taxonomy" id="46257"/>
    <lineage>
        <taxon>Bacteria</taxon>
        <taxon>Pseudomonadati</taxon>
        <taxon>Pseudomonadota</taxon>
        <taxon>Gammaproteobacteria</taxon>
        <taxon>Pseudomonadales</taxon>
        <taxon>Pseudomonadaceae</taxon>
        <taxon>Pseudomonas</taxon>
    </lineage>
</organism>
<accession>A0A3M5TR27</accession>